<dbReference type="KEGG" id="tet:TTHERM_01018540"/>
<dbReference type="HOGENOM" id="CLU_734646_0_0_1"/>
<feature type="coiled-coil region" evidence="1">
    <location>
        <begin position="296"/>
        <end position="330"/>
    </location>
</feature>
<evidence type="ECO:0000313" key="4">
    <source>
        <dbReference type="Proteomes" id="UP000009168"/>
    </source>
</evidence>
<dbReference type="GeneID" id="7826481"/>
<dbReference type="OrthoDB" id="294665at2759"/>
<dbReference type="eggNOG" id="ENOG502SXJ0">
    <property type="taxonomic scope" value="Eukaryota"/>
</dbReference>
<keyword evidence="2" id="KW-0732">Signal</keyword>
<organism evidence="3 4">
    <name type="scientific">Tetrahymena thermophila (strain SB210)</name>
    <dbReference type="NCBI Taxonomy" id="312017"/>
    <lineage>
        <taxon>Eukaryota</taxon>
        <taxon>Sar</taxon>
        <taxon>Alveolata</taxon>
        <taxon>Ciliophora</taxon>
        <taxon>Intramacronucleata</taxon>
        <taxon>Oligohymenophorea</taxon>
        <taxon>Hymenostomatida</taxon>
        <taxon>Tetrahymenina</taxon>
        <taxon>Tetrahymenidae</taxon>
        <taxon>Tetrahymena</taxon>
    </lineage>
</organism>
<gene>
    <name evidence="3" type="ORF">TTHERM_01018540</name>
</gene>
<evidence type="ECO:0000256" key="2">
    <source>
        <dbReference type="SAM" id="SignalP"/>
    </source>
</evidence>
<name>Q22XM3_TETTS</name>
<dbReference type="EMBL" id="GG662805">
    <property type="protein sequence ID" value="EAR90056.1"/>
    <property type="molecule type" value="Genomic_DNA"/>
</dbReference>
<dbReference type="AlphaFoldDB" id="Q22XM3"/>
<keyword evidence="1" id="KW-0175">Coiled coil</keyword>
<evidence type="ECO:0000256" key="1">
    <source>
        <dbReference type="SAM" id="Coils"/>
    </source>
</evidence>
<feature type="coiled-coil region" evidence="1">
    <location>
        <begin position="96"/>
        <end position="158"/>
    </location>
</feature>
<dbReference type="SUPFAM" id="SSF57997">
    <property type="entry name" value="Tropomyosin"/>
    <property type="match status" value="1"/>
</dbReference>
<dbReference type="RefSeq" id="XP_001010301.1">
    <property type="nucleotide sequence ID" value="XM_001010301.3"/>
</dbReference>
<dbReference type="STRING" id="312017.Q22XM3"/>
<keyword evidence="4" id="KW-1185">Reference proteome</keyword>
<dbReference type="Proteomes" id="UP000009168">
    <property type="component" value="Unassembled WGS sequence"/>
</dbReference>
<sequence length="377" mass="42271">MRVIAALLVIALVCQSAMAVTSKSQVKLMMEKINSKMEKSPLGRALKGMVTIATKLGYDYQDLYDAFAALKNQLLNSLDNENSLFEEQTACHENFIAQFNALISNYTSQINDTEAQLNYLNDSLNTYEQNLKDAQQALQDNTDALNAAEEALAQAEVLYHYATAEYSNADQVIGVAIEKLQEAQSHYDNADLGSFSFVQIKNTFVSFAQKITEATKGMNAKHQLFVKPVVQAMMQVKNNTSQTSIQTAIKALQDLQAYFQKTFTDLTNEYVIFTQNVQSTIDGLNQLIDILQNQTIPGYESQISQIQAQIQQFEDALSLAQQNLKQAQDYISAEYEIFAIVQARHQALVDRINSEYDLVTQADRIVRNAQAQVNYSN</sequence>
<dbReference type="OMA" id="TSTQNRW"/>
<feature type="signal peptide" evidence="2">
    <location>
        <begin position="1"/>
        <end position="19"/>
    </location>
</feature>
<protein>
    <submittedName>
        <fullName evidence="3">Granule lattice protein</fullName>
    </submittedName>
</protein>
<accession>Q22XM3</accession>
<reference evidence="4" key="1">
    <citation type="journal article" date="2006" name="PLoS Biol.">
        <title>Macronuclear genome sequence of the ciliate Tetrahymena thermophila, a model eukaryote.</title>
        <authorList>
            <person name="Eisen J.A."/>
            <person name="Coyne R.S."/>
            <person name="Wu M."/>
            <person name="Wu D."/>
            <person name="Thiagarajan M."/>
            <person name="Wortman J.R."/>
            <person name="Badger J.H."/>
            <person name="Ren Q."/>
            <person name="Amedeo P."/>
            <person name="Jones K.M."/>
            <person name="Tallon L.J."/>
            <person name="Delcher A.L."/>
            <person name="Salzberg S.L."/>
            <person name="Silva J.C."/>
            <person name="Haas B.J."/>
            <person name="Majoros W.H."/>
            <person name="Farzad M."/>
            <person name="Carlton J.M."/>
            <person name="Smith R.K. Jr."/>
            <person name="Garg J."/>
            <person name="Pearlman R.E."/>
            <person name="Karrer K.M."/>
            <person name="Sun L."/>
            <person name="Manning G."/>
            <person name="Elde N.C."/>
            <person name="Turkewitz A.P."/>
            <person name="Asai D.J."/>
            <person name="Wilkes D.E."/>
            <person name="Wang Y."/>
            <person name="Cai H."/>
            <person name="Collins K."/>
            <person name="Stewart B.A."/>
            <person name="Lee S.R."/>
            <person name="Wilamowska K."/>
            <person name="Weinberg Z."/>
            <person name="Ruzzo W.L."/>
            <person name="Wloga D."/>
            <person name="Gaertig J."/>
            <person name="Frankel J."/>
            <person name="Tsao C.-C."/>
            <person name="Gorovsky M.A."/>
            <person name="Keeling P.J."/>
            <person name="Waller R.F."/>
            <person name="Patron N.J."/>
            <person name="Cherry J.M."/>
            <person name="Stover N.A."/>
            <person name="Krieger C.J."/>
            <person name="del Toro C."/>
            <person name="Ryder H.F."/>
            <person name="Williamson S.C."/>
            <person name="Barbeau R.A."/>
            <person name="Hamilton E.P."/>
            <person name="Orias E."/>
        </authorList>
    </citation>
    <scope>NUCLEOTIDE SEQUENCE [LARGE SCALE GENOMIC DNA]</scope>
    <source>
        <strain evidence="4">SB210</strain>
    </source>
</reference>
<evidence type="ECO:0000313" key="3">
    <source>
        <dbReference type="EMBL" id="EAR90056.1"/>
    </source>
</evidence>
<dbReference type="InParanoid" id="Q22XM3"/>
<feature type="chain" id="PRO_5004201711" evidence="2">
    <location>
        <begin position="20"/>
        <end position="377"/>
    </location>
</feature>
<proteinExistence type="predicted"/>